<keyword evidence="7" id="KW-0472">Membrane</keyword>
<keyword evidence="4" id="KW-0378">Hydrolase</keyword>
<dbReference type="InterPro" id="IPR047115">
    <property type="entry name" value="ARSB"/>
</dbReference>
<dbReference type="GO" id="GO:0046872">
    <property type="term" value="F:metal ion binding"/>
    <property type="evidence" value="ECO:0007669"/>
    <property type="project" value="UniProtKB-KW"/>
</dbReference>
<protein>
    <submittedName>
        <fullName evidence="9">Arylsulfatase B</fullName>
    </submittedName>
</protein>
<proteinExistence type="inferred from homology"/>
<sequence>MVEKTDPEENERTSFPVWPRILAMFASFALVAIVFTAVALLSAPPVSPKPALPHIIFILADDLGWNDVSLHGSPQIPTPNIDALAASGVILNNYYTHPQCTPSRGALMSGKYANRVGLHHGDLRPAEASGLPLNVAILPEYMKKLGYKSHMIGKWHLGYYKKRYLPTRRGFDSFFGFLNDNIDFYDYTSFYEEITPLEMKNDSLTGDVGDENSIVSPDSEAKISGNVKTLFGIDLWENEEVIRDFRGEYATNVFTDKALDIIEKHNITKPLFLFVSHAASQTGNKVFPLQSPPELYERNNHIKETDRRIYAGMVESLDDSVGKIFEALSQKDMLQKTIIVISSDNGGAAEPGSSSNWPLRGTKFSLWEGGVRSVGVVWSPLLKLEKPKVSMQLMHITDWLPTFYYAAGGDVNDLGDIDGMNMWPVILGEKKDSPREEILLNVDPISGIGGLRKGDMKILVSNFPVDGSDWYGPSGLEDSNVTDSFDDWVWKNGSLIRDILIESNQWLLTENDTWRQDAAIICGENFLPISGKCDFSDGPCLYNVTDDPCEYKNIAGLYPDIVESMLNRLRDLNATSLPVQTKELDPMGDPVCHNFAHVPWMDEEAIGCPLS</sequence>
<dbReference type="Proteomes" id="UP001054837">
    <property type="component" value="Unassembled WGS sequence"/>
</dbReference>
<dbReference type="PANTHER" id="PTHR10342">
    <property type="entry name" value="ARYLSULFATASE"/>
    <property type="match status" value="1"/>
</dbReference>
<dbReference type="InterPro" id="IPR017850">
    <property type="entry name" value="Alkaline_phosphatase_core_sf"/>
</dbReference>
<evidence type="ECO:0000256" key="1">
    <source>
        <dbReference type="ARBA" id="ARBA00001913"/>
    </source>
</evidence>
<evidence type="ECO:0000256" key="2">
    <source>
        <dbReference type="ARBA" id="ARBA00008779"/>
    </source>
</evidence>
<evidence type="ECO:0000256" key="4">
    <source>
        <dbReference type="ARBA" id="ARBA00022801"/>
    </source>
</evidence>
<organism evidence="9 10">
    <name type="scientific">Caerostris darwini</name>
    <dbReference type="NCBI Taxonomy" id="1538125"/>
    <lineage>
        <taxon>Eukaryota</taxon>
        <taxon>Metazoa</taxon>
        <taxon>Ecdysozoa</taxon>
        <taxon>Arthropoda</taxon>
        <taxon>Chelicerata</taxon>
        <taxon>Arachnida</taxon>
        <taxon>Araneae</taxon>
        <taxon>Araneomorphae</taxon>
        <taxon>Entelegynae</taxon>
        <taxon>Araneoidea</taxon>
        <taxon>Araneidae</taxon>
        <taxon>Caerostris</taxon>
    </lineage>
</organism>
<dbReference type="InterPro" id="IPR024607">
    <property type="entry name" value="Sulfatase_CS"/>
</dbReference>
<comment type="cofactor">
    <cofactor evidence="1">
        <name>Ca(2+)</name>
        <dbReference type="ChEBI" id="CHEBI:29108"/>
    </cofactor>
</comment>
<dbReference type="AlphaFoldDB" id="A0AAV4VZZ7"/>
<dbReference type="Gene3D" id="3.30.1120.10">
    <property type="match status" value="1"/>
</dbReference>
<evidence type="ECO:0000256" key="7">
    <source>
        <dbReference type="SAM" id="Phobius"/>
    </source>
</evidence>
<evidence type="ECO:0000256" key="5">
    <source>
        <dbReference type="ARBA" id="ARBA00022837"/>
    </source>
</evidence>
<gene>
    <name evidence="9" type="primary">Arsb</name>
    <name evidence="9" type="ORF">CDAR_301291</name>
</gene>
<evidence type="ECO:0000313" key="10">
    <source>
        <dbReference type="Proteomes" id="UP001054837"/>
    </source>
</evidence>
<accession>A0AAV4VZZ7</accession>
<evidence type="ECO:0000259" key="8">
    <source>
        <dbReference type="Pfam" id="PF00884"/>
    </source>
</evidence>
<feature type="domain" description="Sulfatase N-terminal" evidence="8">
    <location>
        <begin position="53"/>
        <end position="408"/>
    </location>
</feature>
<keyword evidence="6" id="KW-0325">Glycoprotein</keyword>
<dbReference type="SUPFAM" id="SSF53649">
    <property type="entry name" value="Alkaline phosphatase-like"/>
    <property type="match status" value="1"/>
</dbReference>
<keyword evidence="7" id="KW-0812">Transmembrane</keyword>
<reference evidence="9 10" key="1">
    <citation type="submission" date="2021-06" db="EMBL/GenBank/DDBJ databases">
        <title>Caerostris darwini draft genome.</title>
        <authorList>
            <person name="Kono N."/>
            <person name="Arakawa K."/>
        </authorList>
    </citation>
    <scope>NUCLEOTIDE SEQUENCE [LARGE SCALE GENOMIC DNA]</scope>
</reference>
<dbReference type="CDD" id="cd16029">
    <property type="entry name" value="4-S"/>
    <property type="match status" value="1"/>
</dbReference>
<dbReference type="PANTHER" id="PTHR10342:SF273">
    <property type="entry name" value="RE14504P"/>
    <property type="match status" value="1"/>
</dbReference>
<dbReference type="PROSITE" id="PS00149">
    <property type="entry name" value="SULFATASE_2"/>
    <property type="match status" value="1"/>
</dbReference>
<dbReference type="GO" id="GO:0008484">
    <property type="term" value="F:sulfuric ester hydrolase activity"/>
    <property type="evidence" value="ECO:0007669"/>
    <property type="project" value="InterPro"/>
</dbReference>
<keyword evidence="10" id="KW-1185">Reference proteome</keyword>
<evidence type="ECO:0000256" key="3">
    <source>
        <dbReference type="ARBA" id="ARBA00022723"/>
    </source>
</evidence>
<dbReference type="InterPro" id="IPR000917">
    <property type="entry name" value="Sulfatase_N"/>
</dbReference>
<feature type="transmembrane region" description="Helical" evidence="7">
    <location>
        <begin position="21"/>
        <end position="43"/>
    </location>
</feature>
<evidence type="ECO:0000313" key="9">
    <source>
        <dbReference type="EMBL" id="GIY76060.1"/>
    </source>
</evidence>
<dbReference type="Pfam" id="PF00884">
    <property type="entry name" value="Sulfatase"/>
    <property type="match status" value="1"/>
</dbReference>
<keyword evidence="5" id="KW-0106">Calcium</keyword>
<keyword evidence="3" id="KW-0479">Metal-binding</keyword>
<name>A0AAV4VZZ7_9ARAC</name>
<dbReference type="Gene3D" id="3.40.720.10">
    <property type="entry name" value="Alkaline Phosphatase, subunit A"/>
    <property type="match status" value="1"/>
</dbReference>
<comment type="similarity">
    <text evidence="2">Belongs to the sulfatase family.</text>
</comment>
<keyword evidence="7" id="KW-1133">Transmembrane helix</keyword>
<dbReference type="EMBL" id="BPLQ01013947">
    <property type="protein sequence ID" value="GIY76060.1"/>
    <property type="molecule type" value="Genomic_DNA"/>
</dbReference>
<evidence type="ECO:0000256" key="6">
    <source>
        <dbReference type="ARBA" id="ARBA00023180"/>
    </source>
</evidence>
<comment type="caution">
    <text evidence="9">The sequence shown here is derived from an EMBL/GenBank/DDBJ whole genome shotgun (WGS) entry which is preliminary data.</text>
</comment>